<evidence type="ECO:0000313" key="1">
    <source>
        <dbReference type="EMBL" id="KRY97346.1"/>
    </source>
</evidence>
<dbReference type="EMBL" id="JYDP01002114">
    <property type="protein sequence ID" value="KRY97346.1"/>
    <property type="molecule type" value="Genomic_DNA"/>
</dbReference>
<comment type="caution">
    <text evidence="1">The sequence shown here is derived from an EMBL/GenBank/DDBJ whole genome shotgun (WGS) entry which is preliminary data.</text>
</comment>
<reference evidence="1 2" key="1">
    <citation type="submission" date="2015-01" db="EMBL/GenBank/DDBJ databases">
        <title>Evolution of Trichinella species and genotypes.</title>
        <authorList>
            <person name="Korhonen P.K."/>
            <person name="Edoardo P."/>
            <person name="Giuseppe L.R."/>
            <person name="Gasser R.B."/>
        </authorList>
    </citation>
    <scope>NUCLEOTIDE SEQUENCE [LARGE SCALE GENOMIC DNA]</scope>
    <source>
        <strain evidence="1">ISS1029</strain>
    </source>
</reference>
<dbReference type="AlphaFoldDB" id="A0A0V1GH33"/>
<evidence type="ECO:0000313" key="2">
    <source>
        <dbReference type="Proteomes" id="UP000055024"/>
    </source>
</evidence>
<organism evidence="1 2">
    <name type="scientific">Trichinella zimbabwensis</name>
    <dbReference type="NCBI Taxonomy" id="268475"/>
    <lineage>
        <taxon>Eukaryota</taxon>
        <taxon>Metazoa</taxon>
        <taxon>Ecdysozoa</taxon>
        <taxon>Nematoda</taxon>
        <taxon>Enoplea</taxon>
        <taxon>Dorylaimia</taxon>
        <taxon>Trichinellida</taxon>
        <taxon>Trichinellidae</taxon>
        <taxon>Trichinella</taxon>
    </lineage>
</organism>
<dbReference type="Proteomes" id="UP000055024">
    <property type="component" value="Unassembled WGS sequence"/>
</dbReference>
<gene>
    <name evidence="1" type="ORF">T11_2552</name>
</gene>
<name>A0A0V1GH33_9BILA</name>
<accession>A0A0V1GH33</accession>
<protein>
    <submittedName>
        <fullName evidence="1">Uncharacterized protein</fullName>
    </submittedName>
</protein>
<sequence length="50" mass="6203">MRFKELLLIFPYTLQQTYSVKYFVRLINYPLFWPTKEYHLCLEGHLTNFS</sequence>
<keyword evidence="2" id="KW-1185">Reference proteome</keyword>
<proteinExistence type="predicted"/>